<protein>
    <submittedName>
        <fullName evidence="1">Uncharacterized protein</fullName>
    </submittedName>
</protein>
<reference evidence="1 2" key="1">
    <citation type="journal article" date="2019" name="Commun. Biol.">
        <title>The bagworm genome reveals a unique fibroin gene that provides high tensile strength.</title>
        <authorList>
            <person name="Kono N."/>
            <person name="Nakamura H."/>
            <person name="Ohtoshi R."/>
            <person name="Tomita M."/>
            <person name="Numata K."/>
            <person name="Arakawa K."/>
        </authorList>
    </citation>
    <scope>NUCLEOTIDE SEQUENCE [LARGE SCALE GENOMIC DNA]</scope>
</reference>
<dbReference type="STRING" id="151549.A0A4C1TEK5"/>
<sequence length="166" mass="18389">MSTEEVTDTFNAMLKKEDQPLDAVKIANVLPTASPKRLKRIVKSIPTPSFNSAFTEEEAIALMLQLQLSRDKYIILRKALKEKGVEVLPSYDALQERKKSIIPTGITVSDRKVTVGISSLLENTASRIVSTLTVEQLNKINHSEVKLICKWGCDGSSLLSESECIN</sequence>
<keyword evidence="2" id="KW-1185">Reference proteome</keyword>
<organism evidence="1 2">
    <name type="scientific">Eumeta variegata</name>
    <name type="common">Bagworm moth</name>
    <name type="synonym">Eumeta japonica</name>
    <dbReference type="NCBI Taxonomy" id="151549"/>
    <lineage>
        <taxon>Eukaryota</taxon>
        <taxon>Metazoa</taxon>
        <taxon>Ecdysozoa</taxon>
        <taxon>Arthropoda</taxon>
        <taxon>Hexapoda</taxon>
        <taxon>Insecta</taxon>
        <taxon>Pterygota</taxon>
        <taxon>Neoptera</taxon>
        <taxon>Endopterygota</taxon>
        <taxon>Lepidoptera</taxon>
        <taxon>Glossata</taxon>
        <taxon>Ditrysia</taxon>
        <taxon>Tineoidea</taxon>
        <taxon>Psychidae</taxon>
        <taxon>Oiketicinae</taxon>
        <taxon>Eumeta</taxon>
    </lineage>
</organism>
<evidence type="ECO:0000313" key="1">
    <source>
        <dbReference type="EMBL" id="GBP12939.1"/>
    </source>
</evidence>
<proteinExistence type="predicted"/>
<gene>
    <name evidence="1" type="ORF">EVAR_70454_1</name>
</gene>
<accession>A0A4C1TEK5</accession>
<dbReference type="Proteomes" id="UP000299102">
    <property type="component" value="Unassembled WGS sequence"/>
</dbReference>
<dbReference type="EMBL" id="BGZK01005190">
    <property type="protein sequence ID" value="GBP12939.1"/>
    <property type="molecule type" value="Genomic_DNA"/>
</dbReference>
<evidence type="ECO:0000313" key="2">
    <source>
        <dbReference type="Proteomes" id="UP000299102"/>
    </source>
</evidence>
<dbReference type="OrthoDB" id="8193306at2759"/>
<dbReference type="AlphaFoldDB" id="A0A4C1TEK5"/>
<name>A0A4C1TEK5_EUMVA</name>
<comment type="caution">
    <text evidence="1">The sequence shown here is derived from an EMBL/GenBank/DDBJ whole genome shotgun (WGS) entry which is preliminary data.</text>
</comment>